<evidence type="ECO:0000313" key="2">
    <source>
        <dbReference type="Proteomes" id="UP000191897"/>
    </source>
</evidence>
<accession>A0A1S7RN76</accession>
<reference evidence="1 2" key="1">
    <citation type="submission" date="2016-01" db="EMBL/GenBank/DDBJ databases">
        <authorList>
            <person name="Oliw E.H."/>
        </authorList>
    </citation>
    <scope>NUCLEOTIDE SEQUENCE [LARGE SCALE GENOMIC DNA]</scope>
    <source>
        <strain evidence="1 2">Kerr 14</strain>
    </source>
</reference>
<protein>
    <submittedName>
        <fullName evidence="1">Uncharacterized protein</fullName>
    </submittedName>
</protein>
<proteinExistence type="predicted"/>
<dbReference type="Proteomes" id="UP000191897">
    <property type="component" value="Unassembled WGS sequence"/>
</dbReference>
<organism evidence="1 2">
    <name type="scientific">Agrobacterium tumefaciens str. Kerr 14</name>
    <dbReference type="NCBI Taxonomy" id="1183424"/>
    <lineage>
        <taxon>Bacteria</taxon>
        <taxon>Pseudomonadati</taxon>
        <taxon>Pseudomonadota</taxon>
        <taxon>Alphaproteobacteria</taxon>
        <taxon>Hyphomicrobiales</taxon>
        <taxon>Rhizobiaceae</taxon>
        <taxon>Rhizobium/Agrobacterium group</taxon>
        <taxon>Agrobacterium</taxon>
        <taxon>Agrobacterium tumefaciens complex</taxon>
    </lineage>
</organism>
<gene>
    <name evidence="1" type="ORF">AGR4C_Lc40237</name>
</gene>
<sequence length="91" mass="10838">MIQRMKTNLFLVTRLAPGQTEQIESKRMKSLRHVRLLYSIPLSSGDGPKSSIFSIKLLFYNWRITGKCGLRLRRREKIRFRPPRMGHRRLI</sequence>
<dbReference type="AlphaFoldDB" id="A0A1S7RN76"/>
<name>A0A1S7RN76_AGRTU</name>
<evidence type="ECO:0000313" key="1">
    <source>
        <dbReference type="EMBL" id="CUX55113.1"/>
    </source>
</evidence>
<dbReference type="EMBL" id="FBWC01000026">
    <property type="protein sequence ID" value="CUX55113.1"/>
    <property type="molecule type" value="Genomic_DNA"/>
</dbReference>